<feature type="chain" id="PRO_5026154566" description="GH18 domain-containing protein" evidence="3">
    <location>
        <begin position="22"/>
        <end position="549"/>
    </location>
</feature>
<feature type="compositionally biased region" description="Low complexity" evidence="2">
    <location>
        <begin position="416"/>
        <end position="432"/>
    </location>
</feature>
<sequence length="549" mass="60813">MRLEAEHLVMLMLVTYGAVECLDVICQIQLQLPIESALAKELRSCSVFIVNSVSFDIDQSTILSQEELTRIDTIKRSNASADVLLTIVLPFNVTVQSVHRQLSERIGIVLRDNVLDGVDLDYDIALLDHYEQHRYGQFLRQLRTALSGKYRISTTIGCHTLGSSKALLTAFNDQLDLVSVVGVNMLEDELLNRSTEEFLVREYEAEYIERLVSGGLRPEKIVLSVLTVGVVFNPRSYRAVRSLHRSLQVGVLAYGQVCELLRERQAKCGDGSKRPTCSLFGGRAAVVYDSETTVRLRTEQAHRLAARGVLILPNYDDTENRCGAGPFPLFRSLMEGVKEWTASESSVLVCDGKQRYGDAADRLVYYTFYNGRFQQHRCAAGTHFNQQLQACVSTREVARTEPKDTECDAAPLSEYSSTPAYPPSTGSSTTTTTTTLSAVVKETIAPNTTSPTQRSVMQSLESALTYLDGIIYRALGMVERLENLEQSHQERTQTEADYVIPSTVASVAEQDHYAAEGSSLVEETVTTTAAESSTLLEGLLIPAGLPYFR</sequence>
<feature type="signal peptide" evidence="3">
    <location>
        <begin position="1"/>
        <end position="21"/>
    </location>
</feature>
<reference evidence="5" key="2">
    <citation type="submission" date="2020-05" db="UniProtKB">
        <authorList>
            <consortium name="EnsemblMetazoa"/>
        </authorList>
    </citation>
    <scope>IDENTIFICATION</scope>
    <source>
        <strain evidence="5">Ngousso</strain>
    </source>
</reference>
<keyword evidence="1 3" id="KW-0732">Signal</keyword>
<dbReference type="InterPro" id="IPR017853">
    <property type="entry name" value="GH"/>
</dbReference>
<reference key="1">
    <citation type="journal article" date="2019" name="Genes (Basel)">
        <title>A High-Quality De novo Genome Assembly from a Single Mosquito Using PacBio Sequencing.</title>
        <authorList>
            <person name="Kingan S.B."/>
            <person name="Heaton H."/>
            <person name="Cudini J."/>
            <person name="Lambert C.C."/>
            <person name="Baybayan P."/>
            <person name="Galvin B.D."/>
            <person name="Durbin R."/>
            <person name="Korlach J."/>
            <person name="Lawniczak M.K.N."/>
        </authorList>
    </citation>
    <scope>NUCLEOTIDE SEQUENCE [LARGE SCALE GENOMIC DNA]</scope>
    <source>
        <strain>Mali-NIH</strain>
    </source>
</reference>
<evidence type="ECO:0000313" key="6">
    <source>
        <dbReference type="Proteomes" id="UP001105220"/>
    </source>
</evidence>
<dbReference type="InterPro" id="IPR036508">
    <property type="entry name" value="Chitin-bd_dom_sf"/>
</dbReference>
<evidence type="ECO:0000256" key="3">
    <source>
        <dbReference type="SAM" id="SignalP"/>
    </source>
</evidence>
<feature type="domain" description="GH18" evidence="4">
    <location>
        <begin position="66"/>
        <end position="299"/>
    </location>
</feature>
<dbReference type="Gene3D" id="3.20.20.80">
    <property type="entry name" value="Glycosidases"/>
    <property type="match status" value="2"/>
</dbReference>
<dbReference type="GO" id="GO:0008061">
    <property type="term" value="F:chitin binding"/>
    <property type="evidence" value="ECO:0007669"/>
    <property type="project" value="InterPro"/>
</dbReference>
<name>A0A6E8W428_ANOCL</name>
<organism evidence="5 6">
    <name type="scientific">Anopheles coluzzii</name>
    <name type="common">African malaria mosquito</name>
    <dbReference type="NCBI Taxonomy" id="1518534"/>
    <lineage>
        <taxon>Eukaryota</taxon>
        <taxon>Metazoa</taxon>
        <taxon>Ecdysozoa</taxon>
        <taxon>Arthropoda</taxon>
        <taxon>Hexapoda</taxon>
        <taxon>Insecta</taxon>
        <taxon>Pterygota</taxon>
        <taxon>Neoptera</taxon>
        <taxon>Endopterygota</taxon>
        <taxon>Diptera</taxon>
        <taxon>Nematocera</taxon>
        <taxon>Culicoidea</taxon>
        <taxon>Culicidae</taxon>
        <taxon>Anophelinae</taxon>
        <taxon>Anopheles</taxon>
    </lineage>
</organism>
<dbReference type="SUPFAM" id="SSF57625">
    <property type="entry name" value="Invertebrate chitin-binding proteins"/>
    <property type="match status" value="1"/>
</dbReference>
<evidence type="ECO:0000313" key="5">
    <source>
        <dbReference type="EnsemblMetazoa" id="ACON011977-PA"/>
    </source>
</evidence>
<accession>A0A6E8W428</accession>
<dbReference type="GO" id="GO:0005975">
    <property type="term" value="P:carbohydrate metabolic process"/>
    <property type="evidence" value="ECO:0007669"/>
    <property type="project" value="InterPro"/>
</dbReference>
<dbReference type="EnsemblMetazoa" id="ACON011977-RA">
    <property type="protein sequence ID" value="ACON011977-PA"/>
    <property type="gene ID" value="ACON011977"/>
</dbReference>
<protein>
    <recommendedName>
        <fullName evidence="4">GH18 domain-containing protein</fullName>
    </recommendedName>
</protein>
<dbReference type="AlphaFoldDB" id="A0A6E8W428"/>
<feature type="region of interest" description="Disordered" evidence="2">
    <location>
        <begin position="402"/>
        <end position="432"/>
    </location>
</feature>
<evidence type="ECO:0000256" key="2">
    <source>
        <dbReference type="SAM" id="MobiDB-lite"/>
    </source>
</evidence>
<dbReference type="VEuPathDB" id="VectorBase:ACON011977"/>
<evidence type="ECO:0000259" key="4">
    <source>
        <dbReference type="Pfam" id="PF00704"/>
    </source>
</evidence>
<evidence type="ECO:0000256" key="1">
    <source>
        <dbReference type="ARBA" id="ARBA00022729"/>
    </source>
</evidence>
<proteinExistence type="predicted"/>
<dbReference type="Proteomes" id="UP001105220">
    <property type="component" value="Unplaced"/>
</dbReference>
<dbReference type="SUPFAM" id="SSF51445">
    <property type="entry name" value="(Trans)glycosidases"/>
    <property type="match status" value="1"/>
</dbReference>
<keyword evidence="6" id="KW-1185">Reference proteome</keyword>
<dbReference type="Pfam" id="PF00704">
    <property type="entry name" value="Glyco_hydro_18"/>
    <property type="match status" value="1"/>
</dbReference>
<dbReference type="InterPro" id="IPR001223">
    <property type="entry name" value="Glyco_hydro18_cat"/>
</dbReference>